<feature type="transmembrane region" description="Helical" evidence="1">
    <location>
        <begin position="21"/>
        <end position="42"/>
    </location>
</feature>
<dbReference type="EMBL" id="AAXU02000001">
    <property type="protein sequence ID" value="EAZ80407.1"/>
    <property type="molecule type" value="Genomic_DNA"/>
</dbReference>
<evidence type="ECO:0000313" key="3">
    <source>
        <dbReference type="Proteomes" id="UP000003919"/>
    </source>
</evidence>
<dbReference type="Pfam" id="PF19578">
    <property type="entry name" value="DUF6090"/>
    <property type="match status" value="1"/>
</dbReference>
<dbReference type="HOGENOM" id="CLU_1131731_0_0_10"/>
<gene>
    <name evidence="2" type="ORF">ALPR1_05775</name>
</gene>
<organism evidence="2 3">
    <name type="scientific">Algoriphagus machipongonensis</name>
    <dbReference type="NCBI Taxonomy" id="388413"/>
    <lineage>
        <taxon>Bacteria</taxon>
        <taxon>Pseudomonadati</taxon>
        <taxon>Bacteroidota</taxon>
        <taxon>Cytophagia</taxon>
        <taxon>Cytophagales</taxon>
        <taxon>Cyclobacteriaceae</taxon>
        <taxon>Algoriphagus</taxon>
    </lineage>
</organism>
<keyword evidence="3" id="KW-1185">Reference proteome</keyword>
<dbReference type="EMBL" id="CM001023">
    <property type="protein sequence ID" value="EAZ80407.1"/>
    <property type="molecule type" value="Genomic_DNA"/>
</dbReference>
<keyword evidence="1" id="KW-0812">Transmembrane</keyword>
<dbReference type="Proteomes" id="UP000003919">
    <property type="component" value="Chromosome"/>
</dbReference>
<dbReference type="AlphaFoldDB" id="A3HYS1"/>
<evidence type="ECO:0000313" key="2">
    <source>
        <dbReference type="EMBL" id="EAZ80407.1"/>
    </source>
</evidence>
<proteinExistence type="predicted"/>
<dbReference type="eggNOG" id="ENOG5032R5K">
    <property type="taxonomic scope" value="Bacteria"/>
</dbReference>
<keyword evidence="1" id="KW-1133">Transmembrane helix</keyword>
<name>A3HYS1_9BACT</name>
<dbReference type="InterPro" id="IPR045749">
    <property type="entry name" value="DUF6090"/>
</dbReference>
<sequence>MISLFRKIRQKLFDSGDFKKYLFYAFGEIILVVIGILIAVQINNWNESKKLEEKKQQYYDQLLSDIATDTTNIHYFIKRIESSINSYETYVETFSESDIAVETTIENLSKVEYTYPIINFYTNTMTTLKETGDLKLIPTNIQNSLLDILRLQSTVENQRNQLDPAYLSLLSEARKLGFSSLSKRLSNQSKLAEVVKIEENVGEIILTIEAALVVKNWVEIDRLESFNNLLIKYRNLEKQIMLEKE</sequence>
<reference evidence="2 3" key="1">
    <citation type="journal article" date="2011" name="J. Bacteriol.">
        <title>Complete genome sequence of Algoriphagus sp. PR1, bacterial prey of a colony-forming choanoflagellate.</title>
        <authorList>
            <person name="Alegado R.A."/>
            <person name="Ferriera S."/>
            <person name="Nusbaum C."/>
            <person name="Young S.K."/>
            <person name="Zeng Q."/>
            <person name="Imamovic A."/>
            <person name="Fairclough S.R."/>
            <person name="King N."/>
        </authorList>
    </citation>
    <scope>NUCLEOTIDE SEQUENCE [LARGE SCALE GENOMIC DNA]</scope>
    <source>
        <strain evidence="2 3">PR1</strain>
    </source>
</reference>
<keyword evidence="1" id="KW-0472">Membrane</keyword>
<dbReference type="RefSeq" id="WP_008199038.1">
    <property type="nucleotide sequence ID" value="NZ_CM001023.1"/>
</dbReference>
<accession>A3HYS1</accession>
<dbReference type="STRING" id="388413.ALPR1_05775"/>
<comment type="caution">
    <text evidence="2">The sequence shown here is derived from an EMBL/GenBank/DDBJ whole genome shotgun (WGS) entry which is preliminary data.</text>
</comment>
<evidence type="ECO:0000256" key="1">
    <source>
        <dbReference type="SAM" id="Phobius"/>
    </source>
</evidence>
<protein>
    <submittedName>
        <fullName evidence="2">Uncharacterized protein</fullName>
    </submittedName>
</protein>